<comment type="cofactor">
    <cofactor evidence="1">
        <name>FMN</name>
        <dbReference type="ChEBI" id="CHEBI:58210"/>
    </cofactor>
</comment>
<keyword evidence="9" id="KW-0560">Oxidoreductase</keyword>
<keyword evidence="14" id="KW-1185">Reference proteome</keyword>
<dbReference type="InterPro" id="IPR013785">
    <property type="entry name" value="Aldolase_TIM"/>
</dbReference>
<evidence type="ECO:0000313" key="13">
    <source>
        <dbReference type="EMBL" id="SDR20592.1"/>
    </source>
</evidence>
<keyword evidence="8" id="KW-0547">Nucleotide-binding</keyword>
<sequence length="345" mass="36374">MFTLSELEVPVIAAPMAGGPSTPALVAAVAGAGGTGFLAAGYKTPEALEKQFAEVRAQRVTNFGVNLFVPGKPQDKPDAVAAYRAELEGEAERYGATTPETDPADRDRFEEKVDLLERDPVAMVSFTFGPPPEEVVSRLHGVNTLVVASVTTLEEARIAERRGVDVLAVQGSEAGGHRATYDVEAPDDGVSTFELLERVRAHIDLPLIAAGGCHGGADVARALRAGATAVQLGTAFLRCPESGAAQPHKDALADPRFTETAVTRAFSGRNARGLRNRFIDEHDATAPAAYPGVNQLTKPLRAGAAAQADQDGLALWAGTGYRSASSEPAAHIVTGLWEEARREMR</sequence>
<dbReference type="AlphaFoldDB" id="A0A1H1H527"/>
<dbReference type="EMBL" id="FNKO01000002">
    <property type="protein sequence ID" value="SDR20592.1"/>
    <property type="molecule type" value="Genomic_DNA"/>
</dbReference>
<evidence type="ECO:0000256" key="10">
    <source>
        <dbReference type="ARBA" id="ARBA00023033"/>
    </source>
</evidence>
<keyword evidence="6" id="KW-0285">Flavoprotein</keyword>
<comment type="function">
    <text evidence="2">Nitronate monooxygenase that uses molecular oxygen to catalyze the oxidative denitrification of alkyl nitronates. Acts on propionate 3-nitronate (P3N), the presumed physiological substrate. Probably functions in the detoxification of P3N, a metabolic poison produced by plants and fungi as a defense mechanism.</text>
</comment>
<organism evidence="13 14">
    <name type="scientific">Actinopolyspora saharensis</name>
    <dbReference type="NCBI Taxonomy" id="995062"/>
    <lineage>
        <taxon>Bacteria</taxon>
        <taxon>Bacillati</taxon>
        <taxon>Actinomycetota</taxon>
        <taxon>Actinomycetes</taxon>
        <taxon>Actinopolysporales</taxon>
        <taxon>Actinopolysporaceae</taxon>
        <taxon>Actinopolyspora</taxon>
    </lineage>
</organism>
<dbReference type="GO" id="GO:0000166">
    <property type="term" value="F:nucleotide binding"/>
    <property type="evidence" value="ECO:0007669"/>
    <property type="project" value="UniProtKB-KW"/>
</dbReference>
<proteinExistence type="inferred from homology"/>
<keyword evidence="7" id="KW-0288">FMN</keyword>
<dbReference type="PANTHER" id="PTHR42747">
    <property type="entry name" value="NITRONATE MONOOXYGENASE-RELATED"/>
    <property type="match status" value="1"/>
</dbReference>
<evidence type="ECO:0000256" key="8">
    <source>
        <dbReference type="ARBA" id="ARBA00022741"/>
    </source>
</evidence>
<dbReference type="Pfam" id="PF03060">
    <property type="entry name" value="NMO"/>
    <property type="match status" value="1"/>
</dbReference>
<evidence type="ECO:0000256" key="4">
    <source>
        <dbReference type="ARBA" id="ARBA00013457"/>
    </source>
</evidence>
<dbReference type="FunFam" id="3.20.20.70:FF:000154">
    <property type="entry name" value="Probable nitronate monooxygenase"/>
    <property type="match status" value="1"/>
</dbReference>
<keyword evidence="5" id="KW-0216">Detoxification</keyword>
<evidence type="ECO:0000313" key="14">
    <source>
        <dbReference type="Proteomes" id="UP000199301"/>
    </source>
</evidence>
<protein>
    <recommendedName>
        <fullName evidence="4">Probable nitronate monooxygenase</fullName>
    </recommendedName>
    <alternativeName>
        <fullName evidence="11">Propionate 3-nitronate monooxygenase</fullName>
    </alternativeName>
</protein>
<gene>
    <name evidence="13" type="ORF">SAMN04489718_4134</name>
</gene>
<reference evidence="14" key="1">
    <citation type="submission" date="2016-10" db="EMBL/GenBank/DDBJ databases">
        <authorList>
            <person name="Varghese N."/>
            <person name="Submissions S."/>
        </authorList>
    </citation>
    <scope>NUCLEOTIDE SEQUENCE [LARGE SCALE GENOMIC DNA]</scope>
    <source>
        <strain evidence="14">DSM 45459</strain>
    </source>
</reference>
<dbReference type="SUPFAM" id="SSF51412">
    <property type="entry name" value="Inosine monophosphate dehydrogenase (IMPDH)"/>
    <property type="match status" value="1"/>
</dbReference>
<accession>A0A1H1H527</accession>
<evidence type="ECO:0000256" key="6">
    <source>
        <dbReference type="ARBA" id="ARBA00022630"/>
    </source>
</evidence>
<evidence type="ECO:0000256" key="9">
    <source>
        <dbReference type="ARBA" id="ARBA00023002"/>
    </source>
</evidence>
<evidence type="ECO:0000256" key="12">
    <source>
        <dbReference type="ARBA" id="ARBA00049401"/>
    </source>
</evidence>
<dbReference type="STRING" id="995062.SAMN04489718_4134"/>
<keyword evidence="10" id="KW-0503">Monooxygenase</keyword>
<dbReference type="OrthoDB" id="9778912at2"/>
<dbReference type="CDD" id="cd04730">
    <property type="entry name" value="NPD_like"/>
    <property type="match status" value="1"/>
</dbReference>
<dbReference type="GO" id="GO:0018580">
    <property type="term" value="F:nitronate monooxygenase activity"/>
    <property type="evidence" value="ECO:0007669"/>
    <property type="project" value="InterPro"/>
</dbReference>
<comment type="catalytic activity">
    <reaction evidence="12">
        <text>3 propionate 3-nitronate + 3 O2 + H2O = 3 3-oxopropanoate + 2 nitrate + nitrite + H2O2 + 3 H(+)</text>
        <dbReference type="Rhea" id="RHEA:57332"/>
        <dbReference type="ChEBI" id="CHEBI:15377"/>
        <dbReference type="ChEBI" id="CHEBI:15378"/>
        <dbReference type="ChEBI" id="CHEBI:15379"/>
        <dbReference type="ChEBI" id="CHEBI:16240"/>
        <dbReference type="ChEBI" id="CHEBI:16301"/>
        <dbReference type="ChEBI" id="CHEBI:17632"/>
        <dbReference type="ChEBI" id="CHEBI:33190"/>
        <dbReference type="ChEBI" id="CHEBI:136067"/>
    </reaction>
</comment>
<dbReference type="Proteomes" id="UP000199301">
    <property type="component" value="Unassembled WGS sequence"/>
</dbReference>
<name>A0A1H1H527_9ACTN</name>
<evidence type="ECO:0000256" key="7">
    <source>
        <dbReference type="ARBA" id="ARBA00022643"/>
    </source>
</evidence>
<dbReference type="GO" id="GO:0009636">
    <property type="term" value="P:response to toxic substance"/>
    <property type="evidence" value="ECO:0007669"/>
    <property type="project" value="UniProtKB-KW"/>
</dbReference>
<evidence type="ECO:0000256" key="3">
    <source>
        <dbReference type="ARBA" id="ARBA00009881"/>
    </source>
</evidence>
<comment type="similarity">
    <text evidence="3">Belongs to the nitronate monooxygenase family. NMO class I subfamily.</text>
</comment>
<evidence type="ECO:0000256" key="1">
    <source>
        <dbReference type="ARBA" id="ARBA00001917"/>
    </source>
</evidence>
<dbReference type="Gene3D" id="3.20.20.70">
    <property type="entry name" value="Aldolase class I"/>
    <property type="match status" value="1"/>
</dbReference>
<dbReference type="RefSeq" id="WP_092527039.1">
    <property type="nucleotide sequence ID" value="NZ_FNKO01000002.1"/>
</dbReference>
<evidence type="ECO:0000256" key="11">
    <source>
        <dbReference type="ARBA" id="ARBA00031155"/>
    </source>
</evidence>
<evidence type="ECO:0000256" key="5">
    <source>
        <dbReference type="ARBA" id="ARBA00022575"/>
    </source>
</evidence>
<dbReference type="InterPro" id="IPR004136">
    <property type="entry name" value="NMO"/>
</dbReference>
<dbReference type="PANTHER" id="PTHR42747:SF3">
    <property type="entry name" value="NITRONATE MONOOXYGENASE-RELATED"/>
    <property type="match status" value="1"/>
</dbReference>
<evidence type="ECO:0000256" key="2">
    <source>
        <dbReference type="ARBA" id="ARBA00003535"/>
    </source>
</evidence>